<feature type="domain" description="YCII-related" evidence="2">
    <location>
        <begin position="1"/>
        <end position="88"/>
    </location>
</feature>
<dbReference type="InterPro" id="IPR005545">
    <property type="entry name" value="YCII"/>
</dbReference>
<dbReference type="RefSeq" id="WP_186915638.1">
    <property type="nucleotide sequence ID" value="NZ_JACOFZ010000001.1"/>
</dbReference>
<evidence type="ECO:0000256" key="1">
    <source>
        <dbReference type="ARBA" id="ARBA00007689"/>
    </source>
</evidence>
<evidence type="ECO:0000313" key="4">
    <source>
        <dbReference type="Proteomes" id="UP000627446"/>
    </source>
</evidence>
<evidence type="ECO:0000313" key="3">
    <source>
        <dbReference type="EMBL" id="MBC3879790.1"/>
    </source>
</evidence>
<dbReference type="EMBL" id="JACOFZ010000001">
    <property type="protein sequence ID" value="MBC3879790.1"/>
    <property type="molecule type" value="Genomic_DNA"/>
</dbReference>
<reference evidence="3" key="1">
    <citation type="submission" date="2020-08" db="EMBL/GenBank/DDBJ databases">
        <title>Novel species isolated from subtropical streams in China.</title>
        <authorList>
            <person name="Lu H."/>
        </authorList>
    </citation>
    <scope>NUCLEOTIDE SEQUENCE</scope>
    <source>
        <strain evidence="3">LX22W</strain>
    </source>
</reference>
<proteinExistence type="inferred from homology"/>
<dbReference type="InterPro" id="IPR011008">
    <property type="entry name" value="Dimeric_a/b-barrel"/>
</dbReference>
<protein>
    <recommendedName>
        <fullName evidence="2">YCII-related domain-containing protein</fullName>
    </recommendedName>
</protein>
<evidence type="ECO:0000259" key="2">
    <source>
        <dbReference type="Pfam" id="PF03795"/>
    </source>
</evidence>
<sequence length="98" mass="11316">MLFAVRFRDKQDTSKCREENLSSHISWLDKHRDTILIAGSLRHAPEHAPVGGLWIVEAKSREEVVALIETDPFWLVGLRDSVEILHWSKAFTDRHTLV</sequence>
<name>A0A923HH86_9BURK</name>
<dbReference type="SUPFAM" id="SSF54909">
    <property type="entry name" value="Dimeric alpha+beta barrel"/>
    <property type="match status" value="1"/>
</dbReference>
<gene>
    <name evidence="3" type="ORF">H8K36_00235</name>
</gene>
<keyword evidence="4" id="KW-1185">Reference proteome</keyword>
<dbReference type="AlphaFoldDB" id="A0A923HH86"/>
<organism evidence="3 4">
    <name type="scientific">Undibacterium nitidum</name>
    <dbReference type="NCBI Taxonomy" id="2762298"/>
    <lineage>
        <taxon>Bacteria</taxon>
        <taxon>Pseudomonadati</taxon>
        <taxon>Pseudomonadota</taxon>
        <taxon>Betaproteobacteria</taxon>
        <taxon>Burkholderiales</taxon>
        <taxon>Oxalobacteraceae</taxon>
        <taxon>Undibacterium</taxon>
    </lineage>
</organism>
<accession>A0A923HH86</accession>
<dbReference type="Gene3D" id="3.30.70.1060">
    <property type="entry name" value="Dimeric alpha+beta barrel"/>
    <property type="match status" value="1"/>
</dbReference>
<dbReference type="Pfam" id="PF03795">
    <property type="entry name" value="YCII"/>
    <property type="match status" value="1"/>
</dbReference>
<dbReference type="Proteomes" id="UP000627446">
    <property type="component" value="Unassembled WGS sequence"/>
</dbReference>
<comment type="caution">
    <text evidence="3">The sequence shown here is derived from an EMBL/GenBank/DDBJ whole genome shotgun (WGS) entry which is preliminary data.</text>
</comment>
<comment type="similarity">
    <text evidence="1">Belongs to the YciI family.</text>
</comment>